<dbReference type="Proteomes" id="UP000637002">
    <property type="component" value="Unassembled WGS sequence"/>
</dbReference>
<gene>
    <name evidence="4" type="primary">pchR</name>
    <name evidence="4" type="ORF">GCM10010994_32850</name>
</gene>
<dbReference type="Gene3D" id="1.10.10.60">
    <property type="entry name" value="Homeodomain-like"/>
    <property type="match status" value="1"/>
</dbReference>
<dbReference type="Pfam" id="PF12833">
    <property type="entry name" value="HTH_18"/>
    <property type="match status" value="1"/>
</dbReference>
<organism evidence="4 5">
    <name type="scientific">Chelatococcus reniformis</name>
    <dbReference type="NCBI Taxonomy" id="1494448"/>
    <lineage>
        <taxon>Bacteria</taxon>
        <taxon>Pseudomonadati</taxon>
        <taxon>Pseudomonadota</taxon>
        <taxon>Alphaproteobacteria</taxon>
        <taxon>Hyphomicrobiales</taxon>
        <taxon>Chelatococcaceae</taxon>
        <taxon>Chelatococcus</taxon>
    </lineage>
</organism>
<accession>A0A916UGT6</accession>
<dbReference type="InterPro" id="IPR018060">
    <property type="entry name" value="HTH_AraC"/>
</dbReference>
<evidence type="ECO:0000259" key="3">
    <source>
        <dbReference type="PROSITE" id="PS01124"/>
    </source>
</evidence>
<dbReference type="InterPro" id="IPR053142">
    <property type="entry name" value="PchR_regulatory_protein"/>
</dbReference>
<keyword evidence="1" id="KW-0805">Transcription regulation</keyword>
<dbReference type="SMART" id="SM00342">
    <property type="entry name" value="HTH_ARAC"/>
    <property type="match status" value="1"/>
</dbReference>
<dbReference type="GO" id="GO:0043565">
    <property type="term" value="F:sequence-specific DNA binding"/>
    <property type="evidence" value="ECO:0007669"/>
    <property type="project" value="InterPro"/>
</dbReference>
<name>A0A916UGT6_9HYPH</name>
<evidence type="ECO:0000313" key="5">
    <source>
        <dbReference type="Proteomes" id="UP000637002"/>
    </source>
</evidence>
<comment type="caution">
    <text evidence="4">The sequence shown here is derived from an EMBL/GenBank/DDBJ whole genome shotgun (WGS) entry which is preliminary data.</text>
</comment>
<feature type="domain" description="HTH araC/xylS-type" evidence="3">
    <location>
        <begin position="154"/>
        <end position="249"/>
    </location>
</feature>
<dbReference type="PROSITE" id="PS01124">
    <property type="entry name" value="HTH_ARAC_FAMILY_2"/>
    <property type="match status" value="1"/>
</dbReference>
<keyword evidence="5" id="KW-1185">Reference proteome</keyword>
<dbReference type="SUPFAM" id="SSF46689">
    <property type="entry name" value="Homeodomain-like"/>
    <property type="match status" value="1"/>
</dbReference>
<dbReference type="PANTHER" id="PTHR47893">
    <property type="entry name" value="REGULATORY PROTEIN PCHR"/>
    <property type="match status" value="1"/>
</dbReference>
<evidence type="ECO:0000256" key="1">
    <source>
        <dbReference type="ARBA" id="ARBA00023015"/>
    </source>
</evidence>
<keyword evidence="2" id="KW-0804">Transcription</keyword>
<dbReference type="PANTHER" id="PTHR47893:SF1">
    <property type="entry name" value="REGULATORY PROTEIN PCHR"/>
    <property type="match status" value="1"/>
</dbReference>
<evidence type="ECO:0000256" key="2">
    <source>
        <dbReference type="ARBA" id="ARBA00023163"/>
    </source>
</evidence>
<reference evidence="4" key="2">
    <citation type="submission" date="2020-09" db="EMBL/GenBank/DDBJ databases">
        <authorList>
            <person name="Sun Q."/>
            <person name="Zhou Y."/>
        </authorList>
    </citation>
    <scope>NUCLEOTIDE SEQUENCE</scope>
    <source>
        <strain evidence="4">CGMCC 1.12919</strain>
    </source>
</reference>
<dbReference type="InterPro" id="IPR009057">
    <property type="entry name" value="Homeodomain-like_sf"/>
</dbReference>
<sequence length="249" mass="27387">MGEGLKIVVKLSGGTTLRIDDDPPISVQAPAVVMILSSGEHRRYQEFEDGVSDRYAIVHVDPEVVRAEIGVDLSDWVGDRGEGAALVFTAPLDAATRSAATQIASSVARRPTHRLYRLGKALELVALALEQFAPEMQQRRLATRLRTSELERVQAARDFLFGALRDPPGVEDLARRVGLTVRKLNSGFRRTYGGTVQVVLQQQRLEMAYKMLASGELSVAEVAYEVGYTPAHLSTAFRKRFGVRPSGLR</sequence>
<evidence type="ECO:0000313" key="4">
    <source>
        <dbReference type="EMBL" id="GGC71851.1"/>
    </source>
</evidence>
<protein>
    <submittedName>
        <fullName evidence="4">Regulatory protein PchR</fullName>
    </submittedName>
</protein>
<dbReference type="EMBL" id="BMGG01000005">
    <property type="protein sequence ID" value="GGC71851.1"/>
    <property type="molecule type" value="Genomic_DNA"/>
</dbReference>
<proteinExistence type="predicted"/>
<dbReference type="AlphaFoldDB" id="A0A916UGT6"/>
<dbReference type="RefSeq" id="WP_188610241.1">
    <property type="nucleotide sequence ID" value="NZ_BMGG01000005.1"/>
</dbReference>
<reference evidence="4" key="1">
    <citation type="journal article" date="2014" name="Int. J. Syst. Evol. Microbiol.">
        <title>Complete genome sequence of Corynebacterium casei LMG S-19264T (=DSM 44701T), isolated from a smear-ripened cheese.</title>
        <authorList>
            <consortium name="US DOE Joint Genome Institute (JGI-PGF)"/>
            <person name="Walter F."/>
            <person name="Albersmeier A."/>
            <person name="Kalinowski J."/>
            <person name="Ruckert C."/>
        </authorList>
    </citation>
    <scope>NUCLEOTIDE SEQUENCE</scope>
    <source>
        <strain evidence="4">CGMCC 1.12919</strain>
    </source>
</reference>
<dbReference type="GO" id="GO:0003700">
    <property type="term" value="F:DNA-binding transcription factor activity"/>
    <property type="evidence" value="ECO:0007669"/>
    <property type="project" value="InterPro"/>
</dbReference>